<proteinExistence type="predicted"/>
<evidence type="ECO:0000313" key="2">
    <source>
        <dbReference type="Proteomes" id="UP000886998"/>
    </source>
</evidence>
<name>A0A8X6XW90_9ARAC</name>
<accession>A0A8X6XW90</accession>
<protein>
    <submittedName>
        <fullName evidence="1">Uncharacterized protein</fullName>
    </submittedName>
</protein>
<keyword evidence="2" id="KW-1185">Reference proteome</keyword>
<dbReference type="AlphaFoldDB" id="A0A8X6XW90"/>
<organism evidence="1 2">
    <name type="scientific">Trichonephila inaurata madagascariensis</name>
    <dbReference type="NCBI Taxonomy" id="2747483"/>
    <lineage>
        <taxon>Eukaryota</taxon>
        <taxon>Metazoa</taxon>
        <taxon>Ecdysozoa</taxon>
        <taxon>Arthropoda</taxon>
        <taxon>Chelicerata</taxon>
        <taxon>Arachnida</taxon>
        <taxon>Araneae</taxon>
        <taxon>Araneomorphae</taxon>
        <taxon>Entelegynae</taxon>
        <taxon>Araneoidea</taxon>
        <taxon>Nephilidae</taxon>
        <taxon>Trichonephila</taxon>
        <taxon>Trichonephila inaurata</taxon>
    </lineage>
</organism>
<reference evidence="1" key="1">
    <citation type="submission" date="2020-08" db="EMBL/GenBank/DDBJ databases">
        <title>Multicomponent nature underlies the extraordinary mechanical properties of spider dragline silk.</title>
        <authorList>
            <person name="Kono N."/>
            <person name="Nakamura H."/>
            <person name="Mori M."/>
            <person name="Yoshida Y."/>
            <person name="Ohtoshi R."/>
            <person name="Malay A.D."/>
            <person name="Moran D.A.P."/>
            <person name="Tomita M."/>
            <person name="Numata K."/>
            <person name="Arakawa K."/>
        </authorList>
    </citation>
    <scope>NUCLEOTIDE SEQUENCE</scope>
</reference>
<gene>
    <name evidence="1" type="ORF">TNIN_206541</name>
</gene>
<sequence>MQKIGEKLNNSYMRSLDMMDRLCYHATEYTLEQRNRQCVLCTSLINGIMQYACILYIHHCKNEIPLKTKLHLVDFILIISECLIETELSETSNEDVHPKRIQSCSFAL</sequence>
<dbReference type="EMBL" id="BMAV01013625">
    <property type="protein sequence ID" value="GFY61402.1"/>
    <property type="molecule type" value="Genomic_DNA"/>
</dbReference>
<evidence type="ECO:0000313" key="1">
    <source>
        <dbReference type="EMBL" id="GFY61402.1"/>
    </source>
</evidence>
<comment type="caution">
    <text evidence="1">The sequence shown here is derived from an EMBL/GenBank/DDBJ whole genome shotgun (WGS) entry which is preliminary data.</text>
</comment>
<dbReference type="Proteomes" id="UP000886998">
    <property type="component" value="Unassembled WGS sequence"/>
</dbReference>